<dbReference type="SUPFAM" id="SSF51556">
    <property type="entry name" value="Metallo-dependent hydrolases"/>
    <property type="match status" value="1"/>
</dbReference>
<dbReference type="FunFam" id="3.20.20.140:FF:000214">
    <property type="entry name" value="AMP deaminase Amd1, putative (AFU_orthologue AFUA_8G02860)"/>
    <property type="match status" value="1"/>
</dbReference>
<evidence type="ECO:0000256" key="1">
    <source>
        <dbReference type="ARBA" id="ARBA00001947"/>
    </source>
</evidence>
<comment type="pathway">
    <text evidence="2">Purine metabolism; IMP biosynthesis via salvage pathway; IMP from AMP: step 1/1.</text>
</comment>
<dbReference type="GO" id="GO:0005829">
    <property type="term" value="C:cytosol"/>
    <property type="evidence" value="ECO:0007669"/>
    <property type="project" value="TreeGrafter"/>
</dbReference>
<accession>A0A8A1LC77</accession>
<gene>
    <name evidence="12" type="primary">AMD1</name>
    <name evidence="12" type="ORF">I7I53_10040</name>
</gene>
<dbReference type="Pfam" id="PF19326">
    <property type="entry name" value="AMP_deaminase"/>
    <property type="match status" value="1"/>
</dbReference>
<evidence type="ECO:0000256" key="9">
    <source>
        <dbReference type="ARBA" id="ARBA00072037"/>
    </source>
</evidence>
<dbReference type="FunFam" id="4.10.800.20:FF:000001">
    <property type="entry name" value="AMP deaminase"/>
    <property type="match status" value="1"/>
</dbReference>
<feature type="region of interest" description="Disordered" evidence="11">
    <location>
        <begin position="1"/>
        <end position="75"/>
    </location>
</feature>
<comment type="cofactor">
    <cofactor evidence="1">
        <name>Zn(2+)</name>
        <dbReference type="ChEBI" id="CHEBI:29105"/>
    </cofactor>
</comment>
<dbReference type="VEuPathDB" id="FungiDB:I7I53_10040"/>
<dbReference type="EMBL" id="CP069102">
    <property type="protein sequence ID" value="QSS49632.1"/>
    <property type="molecule type" value="Genomic_DNA"/>
</dbReference>
<dbReference type="GO" id="GO:0046872">
    <property type="term" value="F:metal ion binding"/>
    <property type="evidence" value="ECO:0007669"/>
    <property type="project" value="UniProtKB-KW"/>
</dbReference>
<evidence type="ECO:0000256" key="11">
    <source>
        <dbReference type="SAM" id="MobiDB-lite"/>
    </source>
</evidence>
<dbReference type="PANTHER" id="PTHR11359">
    <property type="entry name" value="AMP DEAMINASE"/>
    <property type="match status" value="1"/>
</dbReference>
<dbReference type="PROSITE" id="PS00485">
    <property type="entry name" value="A_DEAMINASE"/>
    <property type="match status" value="1"/>
</dbReference>
<keyword evidence="7" id="KW-0862">Zinc</keyword>
<feature type="compositionally biased region" description="Basic and acidic residues" evidence="11">
    <location>
        <begin position="18"/>
        <end position="27"/>
    </location>
</feature>
<dbReference type="AlphaFoldDB" id="A0A8A1LC77"/>
<dbReference type="GO" id="GO:0003876">
    <property type="term" value="F:AMP deaminase activity"/>
    <property type="evidence" value="ECO:0007669"/>
    <property type="project" value="UniProtKB-EC"/>
</dbReference>
<evidence type="ECO:0000256" key="2">
    <source>
        <dbReference type="ARBA" id="ARBA00004955"/>
    </source>
</evidence>
<dbReference type="InterPro" id="IPR006329">
    <property type="entry name" value="AMPD"/>
</dbReference>
<dbReference type="UniPathway" id="UPA00591">
    <property type="reaction ID" value="UER00663"/>
</dbReference>
<evidence type="ECO:0000256" key="5">
    <source>
        <dbReference type="ARBA" id="ARBA00022723"/>
    </source>
</evidence>
<feature type="compositionally biased region" description="Basic and acidic residues" evidence="11">
    <location>
        <begin position="55"/>
        <end position="70"/>
    </location>
</feature>
<feature type="compositionally biased region" description="Polar residues" evidence="11">
    <location>
        <begin position="1"/>
        <end position="11"/>
    </location>
</feature>
<evidence type="ECO:0000313" key="12">
    <source>
        <dbReference type="EMBL" id="QSS49632.1"/>
    </source>
</evidence>
<keyword evidence="6" id="KW-0378">Hydrolase</keyword>
<dbReference type="PANTHER" id="PTHR11359:SF0">
    <property type="entry name" value="AMP DEAMINASE"/>
    <property type="match status" value="1"/>
</dbReference>
<dbReference type="GO" id="GO:0032264">
    <property type="term" value="P:IMP salvage"/>
    <property type="evidence" value="ECO:0007669"/>
    <property type="project" value="UniProtKB-UniPathway"/>
</dbReference>
<evidence type="ECO:0000256" key="10">
    <source>
        <dbReference type="ARBA" id="ARBA00078830"/>
    </source>
</evidence>
<evidence type="ECO:0000256" key="7">
    <source>
        <dbReference type="ARBA" id="ARBA00022833"/>
    </source>
</evidence>
<feature type="region of interest" description="Disordered" evidence="11">
    <location>
        <begin position="140"/>
        <end position="240"/>
    </location>
</feature>
<dbReference type="NCBIfam" id="TIGR01429">
    <property type="entry name" value="AMP_deaminase"/>
    <property type="match status" value="1"/>
</dbReference>
<reference evidence="12" key="1">
    <citation type="submission" date="2021-01" db="EMBL/GenBank/DDBJ databases">
        <title>Chromosome-level genome assembly of a human fungal pathogen reveals clustering of transcriptionally co-regulated genes.</title>
        <authorList>
            <person name="Voorhies M."/>
            <person name="Cohen S."/>
            <person name="Shea T.P."/>
            <person name="Petrus S."/>
            <person name="Munoz J.F."/>
            <person name="Poplawski S."/>
            <person name="Goldman W.E."/>
            <person name="Michael T."/>
            <person name="Cuomo C.A."/>
            <person name="Sil A."/>
            <person name="Beyhan S."/>
        </authorList>
    </citation>
    <scope>NUCLEOTIDE SEQUENCE</scope>
    <source>
        <strain evidence="12">H88</strain>
    </source>
</reference>
<dbReference type="InterPro" id="IPR032466">
    <property type="entry name" value="Metal_Hydrolase"/>
</dbReference>
<feature type="region of interest" description="Disordered" evidence="11">
    <location>
        <begin position="1060"/>
        <end position="1127"/>
    </location>
</feature>
<feature type="compositionally biased region" description="Polar residues" evidence="11">
    <location>
        <begin position="207"/>
        <end position="219"/>
    </location>
</feature>
<proteinExistence type="inferred from homology"/>
<evidence type="ECO:0000256" key="3">
    <source>
        <dbReference type="ARBA" id="ARBA00006676"/>
    </source>
</evidence>
<dbReference type="Proteomes" id="UP000663419">
    <property type="component" value="Chromosome 1"/>
</dbReference>
<keyword evidence="5" id="KW-0479">Metal-binding</keyword>
<dbReference type="EC" id="3.5.4.6" evidence="4"/>
<sequence length="1150" mass="129254">MSQQRRPQSALSDYPEPPARDRAELPVRHPNGGGSNTKDGTQRSLDSNEEFNLPENHHIDEEMDGVRDDSSLSGNVAQTMLPRDWQRRTATYDYAYEKSLSHAESKLFYQRHQLGSKYADGEFPQSALVSYPSTTVPNMPAGEGEFSSRPASIASRMSSQGNVPLAQGQHPVPDTRSGYSPVIRPQPPSPLQRKTSGGFATLDRSARNFSPQASTSNEPKPQLPSLEGTFGTGVGASEGSGGFVTNDDAITTELRIICQRIQLLLDMRRRYIRLSLQRMSDNPRDEPGWTIYPPPPEPAWDDDMYPPGTGSMSNSMVISGAQQTGINSSSDAVPPSPARRKRKLGQDIGEDFYLEDLLPVSGASPMTFELDANSVYQVYENEEACKLKQPIVHVPSLREFYMDLDTITEVSTDGPSKSFAFKRLSYLEGKFQLHVLLNEYQEMADSKKVPHRDFYNVRKVDTHVHHSACMNQKHLLRFIKSKIKKSPDEVVMFRDGKHLTLKEVFESINLTAYDLSIDTLDMHAHKDSFHRFDKFNLKYNPVGESRLREIFLKTDNFIKGRYLAEITKEVISDLESSKYQMAEWRISIYGRSLDEWDKLAVWVVDNKLFSPNIRWLIQVPRLYDVYKSTGMMENFEEVIRNVYQPLFEVTKDPSTHPKLHIFLQRVVGFDSVDDESKPERRLYRKFPIPKQWNTNQNPPYSYWIYFMFANMVSLNTWRKNRGFNTFVLRPHCGEAGDPDHLAAAVLCCYGISHGILLRKVPLLQYLFYLDQIGIAMSPLSNNALFLTYDKNPCASFFRRGLNISLSTDDPLQFAFTKEPLIEEYAVAAQIYKFSAVDMCELAKHSVDQCGFELSLKHRWLGPTCHRPGVEGNNVAKSNVPDIREQFRHETLLGELSLIERYASLSSTPAIRPSSQSQASLANPVSTLGQILDSSLPRPAMSVHQSNPSAPNFPTTAARFPTSHSSTDLHSQYQHAQTQSQVQPGATIASGRLETKLNPSSLFNTQAVSQTPGQIPFSFAPTQAQGPAAAFPTNSLTSVGTLPEHGIFPGIVHAHVRRGTDLGSGEAAGANADGDSQQKPQHEQQQEQVKDNKKHEFDDNGDDSDDGEDGDEDGEAERGKEWTWGEDGVAEEERYYHDLHHDDDDGVLPWV</sequence>
<name>A0A8A1LC77_AJEC8</name>
<feature type="compositionally biased region" description="Gly residues" evidence="11">
    <location>
        <begin position="230"/>
        <end position="240"/>
    </location>
</feature>
<feature type="compositionally biased region" description="Basic and acidic residues" evidence="11">
    <location>
        <begin position="1079"/>
        <end position="1097"/>
    </location>
</feature>
<feature type="compositionally biased region" description="Acidic residues" evidence="11">
    <location>
        <begin position="1098"/>
        <end position="1114"/>
    </location>
</feature>
<feature type="compositionally biased region" description="Polar residues" evidence="11">
    <location>
        <begin position="36"/>
        <end position="45"/>
    </location>
</feature>
<comment type="similarity">
    <text evidence="3">Belongs to the metallo-dependent hydrolases superfamily. Adenosine and AMP deaminases family.</text>
</comment>
<evidence type="ECO:0000256" key="4">
    <source>
        <dbReference type="ARBA" id="ARBA00012775"/>
    </source>
</evidence>
<protein>
    <recommendedName>
        <fullName evidence="9">AMP deaminase</fullName>
        <ecNumber evidence="4">3.5.4.6</ecNumber>
    </recommendedName>
    <alternativeName>
        <fullName evidence="10">Myoadenylate deaminase</fullName>
    </alternativeName>
</protein>
<evidence type="ECO:0000256" key="8">
    <source>
        <dbReference type="ARBA" id="ARBA00023080"/>
    </source>
</evidence>
<dbReference type="Gene3D" id="4.10.800.20">
    <property type="match status" value="1"/>
</dbReference>
<organism evidence="12 13">
    <name type="scientific">Ajellomyces capsulatus (strain H88)</name>
    <name type="common">Darling's disease fungus</name>
    <name type="synonym">Histoplasma capsulatum</name>
    <dbReference type="NCBI Taxonomy" id="544711"/>
    <lineage>
        <taxon>Eukaryota</taxon>
        <taxon>Fungi</taxon>
        <taxon>Dikarya</taxon>
        <taxon>Ascomycota</taxon>
        <taxon>Pezizomycotina</taxon>
        <taxon>Eurotiomycetes</taxon>
        <taxon>Eurotiomycetidae</taxon>
        <taxon>Onygenales</taxon>
        <taxon>Ajellomycetaceae</taxon>
        <taxon>Histoplasma</taxon>
    </lineage>
</organism>
<dbReference type="CDD" id="cd01319">
    <property type="entry name" value="AMPD"/>
    <property type="match status" value="1"/>
</dbReference>
<dbReference type="Gene3D" id="3.20.20.140">
    <property type="entry name" value="Metal-dependent hydrolases"/>
    <property type="match status" value="1"/>
</dbReference>
<dbReference type="InterPro" id="IPR006650">
    <property type="entry name" value="A/AMP_deam_AS"/>
</dbReference>
<evidence type="ECO:0000256" key="6">
    <source>
        <dbReference type="ARBA" id="ARBA00022801"/>
    </source>
</evidence>
<keyword evidence="8" id="KW-0546">Nucleotide metabolism</keyword>
<evidence type="ECO:0000313" key="13">
    <source>
        <dbReference type="Proteomes" id="UP000663419"/>
    </source>
</evidence>
<dbReference type="GO" id="GO:0046033">
    <property type="term" value="P:AMP metabolic process"/>
    <property type="evidence" value="ECO:0007669"/>
    <property type="project" value="TreeGrafter"/>
</dbReference>